<evidence type="ECO:0000313" key="1">
    <source>
        <dbReference type="EMBL" id="KAF2892816.1"/>
    </source>
</evidence>
<reference evidence="1" key="1">
    <citation type="submission" date="2019-08" db="EMBL/GenBank/DDBJ databases">
        <title>The genome of the North American firefly Photinus pyralis.</title>
        <authorList>
            <consortium name="Photinus pyralis genome working group"/>
            <person name="Fallon T.R."/>
            <person name="Sander Lower S.E."/>
            <person name="Weng J.-K."/>
        </authorList>
    </citation>
    <scope>NUCLEOTIDE SEQUENCE</scope>
    <source>
        <strain evidence="1">TRF0915ILg1</strain>
        <tissue evidence="1">Whole body</tissue>
    </source>
</reference>
<evidence type="ECO:0000313" key="2">
    <source>
        <dbReference type="Proteomes" id="UP000801492"/>
    </source>
</evidence>
<accession>A0A8K0GBI2</accession>
<dbReference type="Proteomes" id="UP000801492">
    <property type="component" value="Unassembled WGS sequence"/>
</dbReference>
<protein>
    <submittedName>
        <fullName evidence="1">Uncharacterized protein</fullName>
    </submittedName>
</protein>
<gene>
    <name evidence="1" type="ORF">ILUMI_13359</name>
</gene>
<comment type="caution">
    <text evidence="1">The sequence shown here is derived from an EMBL/GenBank/DDBJ whole genome shotgun (WGS) entry which is preliminary data.</text>
</comment>
<keyword evidence="2" id="KW-1185">Reference proteome</keyword>
<sequence length="102" mass="11674">MWIHAYIIRSLDLFVSRKQSLKMVTKVLLTLLCSTFLCVNCRRPCGGGDVTYQLACVPEYPQVYYPPVYPPYYPSYWPYDNSVRRPSCADNCGPVIIGQGKK</sequence>
<proteinExistence type="predicted"/>
<dbReference type="EMBL" id="VTPC01008453">
    <property type="protein sequence ID" value="KAF2892816.1"/>
    <property type="molecule type" value="Genomic_DNA"/>
</dbReference>
<organism evidence="1 2">
    <name type="scientific">Ignelater luminosus</name>
    <name type="common">Cucubano</name>
    <name type="synonym">Pyrophorus luminosus</name>
    <dbReference type="NCBI Taxonomy" id="2038154"/>
    <lineage>
        <taxon>Eukaryota</taxon>
        <taxon>Metazoa</taxon>
        <taxon>Ecdysozoa</taxon>
        <taxon>Arthropoda</taxon>
        <taxon>Hexapoda</taxon>
        <taxon>Insecta</taxon>
        <taxon>Pterygota</taxon>
        <taxon>Neoptera</taxon>
        <taxon>Endopterygota</taxon>
        <taxon>Coleoptera</taxon>
        <taxon>Polyphaga</taxon>
        <taxon>Elateriformia</taxon>
        <taxon>Elateroidea</taxon>
        <taxon>Elateridae</taxon>
        <taxon>Agrypninae</taxon>
        <taxon>Pyrophorini</taxon>
        <taxon>Ignelater</taxon>
    </lineage>
</organism>
<name>A0A8K0GBI2_IGNLU</name>
<dbReference type="AlphaFoldDB" id="A0A8K0GBI2"/>